<organism evidence="3">
    <name type="scientific">Soboliphyme baturini</name>
    <dbReference type="NCBI Taxonomy" id="241478"/>
    <lineage>
        <taxon>Eukaryota</taxon>
        <taxon>Metazoa</taxon>
        <taxon>Ecdysozoa</taxon>
        <taxon>Nematoda</taxon>
        <taxon>Enoplea</taxon>
        <taxon>Dorylaimia</taxon>
        <taxon>Dioctophymatida</taxon>
        <taxon>Dioctophymatoidea</taxon>
        <taxon>Soboliphymatidae</taxon>
        <taxon>Soboliphyme</taxon>
    </lineage>
</organism>
<sequence length="91" mass="9941">MVQRSTIPDESKKFAHANLGLETAPIMGFIVRLGIQYFSSNCVTDALRSSVSSYDLLAVALDSCSSLQGARVERRITSFGLRKSNRCPDVS</sequence>
<evidence type="ECO:0000313" key="1">
    <source>
        <dbReference type="EMBL" id="VDO95222.1"/>
    </source>
</evidence>
<dbReference type="AlphaFoldDB" id="A0A183IDK8"/>
<dbReference type="Proteomes" id="UP000270296">
    <property type="component" value="Unassembled WGS sequence"/>
</dbReference>
<name>A0A183IDK8_9BILA</name>
<dbReference type="EMBL" id="UZAM01006919">
    <property type="protein sequence ID" value="VDO95222.1"/>
    <property type="molecule type" value="Genomic_DNA"/>
</dbReference>
<dbReference type="WBParaSite" id="SBAD_0000179001-mRNA-1">
    <property type="protein sequence ID" value="SBAD_0000179001-mRNA-1"/>
    <property type="gene ID" value="SBAD_0000179001"/>
</dbReference>
<keyword evidence="2" id="KW-1185">Reference proteome</keyword>
<evidence type="ECO:0000313" key="2">
    <source>
        <dbReference type="Proteomes" id="UP000270296"/>
    </source>
</evidence>
<gene>
    <name evidence="1" type="ORF">SBAD_LOCUS1702</name>
</gene>
<evidence type="ECO:0000313" key="3">
    <source>
        <dbReference type="WBParaSite" id="SBAD_0000179001-mRNA-1"/>
    </source>
</evidence>
<reference evidence="1 2" key="2">
    <citation type="submission" date="2018-11" db="EMBL/GenBank/DDBJ databases">
        <authorList>
            <consortium name="Pathogen Informatics"/>
        </authorList>
    </citation>
    <scope>NUCLEOTIDE SEQUENCE [LARGE SCALE GENOMIC DNA]</scope>
</reference>
<accession>A0A183IDK8</accession>
<protein>
    <submittedName>
        <fullName evidence="3">Pentatricopeptide repeat-containing protein</fullName>
    </submittedName>
</protein>
<proteinExistence type="predicted"/>
<reference evidence="3" key="1">
    <citation type="submission" date="2016-06" db="UniProtKB">
        <authorList>
            <consortium name="WormBaseParasite"/>
        </authorList>
    </citation>
    <scope>IDENTIFICATION</scope>
</reference>